<sequence>MVTDNAGSHVKTPKFLMFLRPNCMHLGPHIAVVMVGYTITSETCFISPSSFAATTIHRRPHVSDSHLVSDLARLCTELSIASQTVKACAQYFQSKSSHGQVRMCAYLRHLFYPVQYCIRLCYRQVISRYSSIVKISCRPDASRISHSVVQRTDDVDIGRTEGGISMGILSSSS</sequence>
<evidence type="ECO:0000313" key="2">
    <source>
        <dbReference type="Proteomes" id="UP000887116"/>
    </source>
</evidence>
<organism evidence="1 2">
    <name type="scientific">Trichonephila clavata</name>
    <name type="common">Joro spider</name>
    <name type="synonym">Nephila clavata</name>
    <dbReference type="NCBI Taxonomy" id="2740835"/>
    <lineage>
        <taxon>Eukaryota</taxon>
        <taxon>Metazoa</taxon>
        <taxon>Ecdysozoa</taxon>
        <taxon>Arthropoda</taxon>
        <taxon>Chelicerata</taxon>
        <taxon>Arachnida</taxon>
        <taxon>Araneae</taxon>
        <taxon>Araneomorphae</taxon>
        <taxon>Entelegynae</taxon>
        <taxon>Araneoidea</taxon>
        <taxon>Nephilidae</taxon>
        <taxon>Trichonephila</taxon>
    </lineage>
</organism>
<name>A0A8X6G8Z5_TRICU</name>
<dbReference type="AlphaFoldDB" id="A0A8X6G8Z5"/>
<gene>
    <name evidence="1" type="ORF">TNCT_565411</name>
</gene>
<evidence type="ECO:0000313" key="1">
    <source>
        <dbReference type="EMBL" id="GFQ98577.1"/>
    </source>
</evidence>
<proteinExistence type="predicted"/>
<reference evidence="1" key="1">
    <citation type="submission" date="2020-07" db="EMBL/GenBank/DDBJ databases">
        <title>Multicomponent nature underlies the extraordinary mechanical properties of spider dragline silk.</title>
        <authorList>
            <person name="Kono N."/>
            <person name="Nakamura H."/>
            <person name="Mori M."/>
            <person name="Yoshida Y."/>
            <person name="Ohtoshi R."/>
            <person name="Malay A.D."/>
            <person name="Moran D.A.P."/>
            <person name="Tomita M."/>
            <person name="Numata K."/>
            <person name="Arakawa K."/>
        </authorList>
    </citation>
    <scope>NUCLEOTIDE SEQUENCE</scope>
</reference>
<accession>A0A8X6G8Z5</accession>
<dbReference type="EMBL" id="BMAO01034736">
    <property type="protein sequence ID" value="GFQ98577.1"/>
    <property type="molecule type" value="Genomic_DNA"/>
</dbReference>
<dbReference type="Proteomes" id="UP000887116">
    <property type="component" value="Unassembled WGS sequence"/>
</dbReference>
<protein>
    <submittedName>
        <fullName evidence="1">Uncharacterized protein</fullName>
    </submittedName>
</protein>
<keyword evidence="2" id="KW-1185">Reference proteome</keyword>
<comment type="caution">
    <text evidence="1">The sequence shown here is derived from an EMBL/GenBank/DDBJ whole genome shotgun (WGS) entry which is preliminary data.</text>
</comment>